<dbReference type="Pfam" id="PF23258">
    <property type="entry name" value="DUF7072"/>
    <property type="match status" value="1"/>
</dbReference>
<dbReference type="EC" id="1.14.11.66" evidence="2"/>
<evidence type="ECO:0000256" key="2">
    <source>
        <dbReference type="ARBA" id="ARBA00012900"/>
    </source>
</evidence>
<evidence type="ECO:0000256" key="5">
    <source>
        <dbReference type="ARBA" id="ARBA00022833"/>
    </source>
</evidence>
<dbReference type="GO" id="GO:0140684">
    <property type="term" value="F:histone H3K9me2/H3K9me3 demethylase activity"/>
    <property type="evidence" value="ECO:0007669"/>
    <property type="project" value="UniProtKB-EC"/>
</dbReference>
<feature type="compositionally biased region" description="Polar residues" evidence="7">
    <location>
        <begin position="47"/>
        <end position="59"/>
    </location>
</feature>
<evidence type="ECO:0000259" key="10">
    <source>
        <dbReference type="PROSITE" id="PS51805"/>
    </source>
</evidence>
<dbReference type="InterPro" id="IPR003349">
    <property type="entry name" value="JmjN"/>
</dbReference>
<dbReference type="Gene3D" id="2.60.120.650">
    <property type="entry name" value="Cupin"/>
    <property type="match status" value="2"/>
</dbReference>
<feature type="compositionally biased region" description="Acidic residues" evidence="7">
    <location>
        <begin position="513"/>
        <end position="533"/>
    </location>
</feature>
<dbReference type="PROSITE" id="PS51183">
    <property type="entry name" value="JMJN"/>
    <property type="match status" value="1"/>
</dbReference>
<dbReference type="Gene3D" id="3.30.40.10">
    <property type="entry name" value="Zinc/RING finger domain, C3HC4 (zinc finger)"/>
    <property type="match status" value="1"/>
</dbReference>
<feature type="compositionally biased region" description="Basic residues" evidence="7">
    <location>
        <begin position="551"/>
        <end position="562"/>
    </location>
</feature>
<dbReference type="InterPro" id="IPR034732">
    <property type="entry name" value="EPHD"/>
</dbReference>
<feature type="compositionally biased region" description="Low complexity" evidence="7">
    <location>
        <begin position="943"/>
        <end position="955"/>
    </location>
</feature>
<organism evidence="11 12">
    <name type="scientific">Orbilia ellipsospora</name>
    <dbReference type="NCBI Taxonomy" id="2528407"/>
    <lineage>
        <taxon>Eukaryota</taxon>
        <taxon>Fungi</taxon>
        <taxon>Dikarya</taxon>
        <taxon>Ascomycota</taxon>
        <taxon>Pezizomycotina</taxon>
        <taxon>Orbiliomycetes</taxon>
        <taxon>Orbiliales</taxon>
        <taxon>Orbiliaceae</taxon>
        <taxon>Orbilia</taxon>
    </lineage>
</organism>
<feature type="domain" description="JmjN" evidence="8">
    <location>
        <begin position="82"/>
        <end position="123"/>
    </location>
</feature>
<dbReference type="SMART" id="SM00558">
    <property type="entry name" value="JmjC"/>
    <property type="match status" value="1"/>
</dbReference>
<evidence type="ECO:0000259" key="9">
    <source>
        <dbReference type="PROSITE" id="PS51184"/>
    </source>
</evidence>
<dbReference type="SMART" id="SM00249">
    <property type="entry name" value="PHD"/>
    <property type="match status" value="1"/>
</dbReference>
<reference evidence="11 12" key="1">
    <citation type="submission" date="2019-10" db="EMBL/GenBank/DDBJ databases">
        <authorList>
            <person name="Palmer J.M."/>
        </authorList>
    </citation>
    <scope>NUCLEOTIDE SEQUENCE [LARGE SCALE GENOMIC DNA]</scope>
    <source>
        <strain evidence="11 12">TWF694</strain>
    </source>
</reference>
<dbReference type="GO" id="GO:0000785">
    <property type="term" value="C:chromatin"/>
    <property type="evidence" value="ECO:0007669"/>
    <property type="project" value="TreeGrafter"/>
</dbReference>
<dbReference type="SMART" id="SM00545">
    <property type="entry name" value="JmjN"/>
    <property type="match status" value="1"/>
</dbReference>
<dbReference type="InterPro" id="IPR055500">
    <property type="entry name" value="DUF7072"/>
</dbReference>
<dbReference type="InterPro" id="IPR001965">
    <property type="entry name" value="Znf_PHD"/>
</dbReference>
<keyword evidence="12" id="KW-1185">Reference proteome</keyword>
<evidence type="ECO:0000256" key="4">
    <source>
        <dbReference type="ARBA" id="ARBA00022771"/>
    </source>
</evidence>
<dbReference type="InterPro" id="IPR013083">
    <property type="entry name" value="Znf_RING/FYVE/PHD"/>
</dbReference>
<feature type="compositionally biased region" description="Polar residues" evidence="7">
    <location>
        <begin position="1072"/>
        <end position="1085"/>
    </location>
</feature>
<feature type="region of interest" description="Disordered" evidence="7">
    <location>
        <begin position="512"/>
        <end position="572"/>
    </location>
</feature>
<dbReference type="Pfam" id="PF02373">
    <property type="entry name" value="JmjC"/>
    <property type="match status" value="1"/>
</dbReference>
<accession>A0AAV9WYU0</accession>
<evidence type="ECO:0000313" key="12">
    <source>
        <dbReference type="Proteomes" id="UP001365542"/>
    </source>
</evidence>
<dbReference type="PROSITE" id="PS51805">
    <property type="entry name" value="EPHD"/>
    <property type="match status" value="1"/>
</dbReference>
<comment type="caution">
    <text evidence="11">The sequence shown here is derived from an EMBL/GenBank/DDBJ whole genome shotgun (WGS) entry which is preliminary data.</text>
</comment>
<dbReference type="PANTHER" id="PTHR10694:SF7">
    <property type="entry name" value="[HISTONE H3]-TRIMETHYL-L-LYSINE(9) DEMETHYLASE"/>
    <property type="match status" value="1"/>
</dbReference>
<gene>
    <name evidence="11" type="ORF">TWF694_003973</name>
</gene>
<sequence length="1085" mass="122143">MSTSAETEIVPAHLDTDVSGDNLATPLVMDTSDVQQEQPVQEPEMAPQSTEQPSDSTNVAAEEEDEDIGDIYPDHYWDNGKIPVFKPTMQQFKSFKKFIDKIDHYGMRSGIIKVIPPKEWRDSLPALDEKVKDIKIKNPIEQHIGGSTGIYRQANLQKQKTYNLPQWRNVCESSEHQPPARRGEKRKNQDNSRPKPKPKPTKTTRRTVAAPETEPEAVQRPLTPPPGDETPAANTPAKEEEPTTEDNPTPKKGRQPQAKPKRVYVKKTKEELEEAAAEAAEIWNGFNYRMPDVNEFTPERCEELERHYWRTLTYNSPMYGADMPGSLFEDSTTVWNVAHLENVLDCLPEKLPGVNTAYLYLGMWKATFSWHLEDVDLYSINYIHFGAPKQWYSISQDDAPKFAAAMKSIWPTEAKRCDQFLRHKTFLASPSYLDSHFNIKVNKLVHYEGEFVITFPFGYHAGYNLGYNCAESVNFATEAWLNYGRVAKKCECIDDAVWVDANDVERRYRGLPSEDEFFTEEEEDEDDDSDGDDPREPLTPPESVEGDEPKKAKRPKAAKKRKSEGEGGRMVKKIKVKFSKPPPPVCVLCPNNPSHEELLETVEGKKAHRLCAMYIPETYFSTEPETNEEKVSNVDSIPAARMQLKCYFCRTKGGACFQCSEKKCVRAYHATCAAAAGVLVESVILEEVKDESGNVTAPSQTELDFRCRFHRPKRPKEQTPDLLEQEPVIMEFAKKLSTGDIVQIQLYLGEIFAGRVVENRASEHMLLVEVLPKKHLFEVEWKYVLCTSIMKTNPTTRAPKARVSLANVRTEAKGKRVAVEPRKTDFYANTPNVGDQFLPGTTKYSWSEFIRHPLARNPFQEPAIKIWYYIPERSTENIPSWTKDPALREPDKDAFEPHLQRRSAQGEGPCYLTQAEEHAKRTAMLVNQQRQAAYYASQQQAMQMQQNQQMQNANRPPVPQALHTANWRQPAPPPPQPAGPIASTSNGQKFVVASAKGAAGKRVFYCPLQPTTYPTYQTTPHRVSYTNNTGGRVKSPANAARKSAAVAPAPAPIAAAMPPATNPQVPVGPPNVTVQPTPLSGATPS</sequence>
<feature type="region of interest" description="Disordered" evidence="7">
    <location>
        <begin position="943"/>
        <end position="984"/>
    </location>
</feature>
<dbReference type="InterPro" id="IPR003347">
    <property type="entry name" value="JmjC_dom"/>
</dbReference>
<feature type="region of interest" description="Disordered" evidence="7">
    <location>
        <begin position="1"/>
        <end position="64"/>
    </location>
</feature>
<feature type="domain" description="JmjC" evidence="9">
    <location>
        <begin position="329"/>
        <end position="492"/>
    </location>
</feature>
<comment type="catalytic activity">
    <reaction evidence="6">
        <text>N(6),N(6),N(6)-trimethyl-L-lysyl(9)-[histone H3] + 2 2-oxoglutarate + 2 O2 = N(6)-methyl-L-lysyl(9)-[histone H3] + 2 formaldehyde + 2 succinate + 2 CO2</text>
        <dbReference type="Rhea" id="RHEA:60200"/>
        <dbReference type="Rhea" id="RHEA-COMP:15538"/>
        <dbReference type="Rhea" id="RHEA-COMP:15542"/>
        <dbReference type="ChEBI" id="CHEBI:15379"/>
        <dbReference type="ChEBI" id="CHEBI:16526"/>
        <dbReference type="ChEBI" id="CHEBI:16810"/>
        <dbReference type="ChEBI" id="CHEBI:16842"/>
        <dbReference type="ChEBI" id="CHEBI:30031"/>
        <dbReference type="ChEBI" id="CHEBI:61929"/>
        <dbReference type="ChEBI" id="CHEBI:61961"/>
        <dbReference type="EC" id="1.14.11.66"/>
    </reaction>
</comment>
<keyword evidence="4" id="KW-0863">Zinc-finger</keyword>
<dbReference type="GO" id="GO:0008270">
    <property type="term" value="F:zinc ion binding"/>
    <property type="evidence" value="ECO:0007669"/>
    <property type="project" value="UniProtKB-KW"/>
</dbReference>
<dbReference type="Pfam" id="PF02375">
    <property type="entry name" value="JmjN"/>
    <property type="match status" value="1"/>
</dbReference>
<evidence type="ECO:0000259" key="8">
    <source>
        <dbReference type="PROSITE" id="PS51183"/>
    </source>
</evidence>
<evidence type="ECO:0000256" key="3">
    <source>
        <dbReference type="ARBA" id="ARBA00022723"/>
    </source>
</evidence>
<dbReference type="GO" id="GO:0051864">
    <property type="term" value="F:histone H3K36 demethylase activity"/>
    <property type="evidence" value="ECO:0007669"/>
    <property type="project" value="TreeGrafter"/>
</dbReference>
<dbReference type="Proteomes" id="UP001365542">
    <property type="component" value="Unassembled WGS sequence"/>
</dbReference>
<dbReference type="GO" id="GO:0010468">
    <property type="term" value="P:regulation of gene expression"/>
    <property type="evidence" value="ECO:0007669"/>
    <property type="project" value="TreeGrafter"/>
</dbReference>
<comment type="similarity">
    <text evidence="1">Belongs to the JHDM3 histone demethylase family.</text>
</comment>
<keyword evidence="5" id="KW-0862">Zinc</keyword>
<protein>
    <recommendedName>
        <fullName evidence="2">[histone H3]-trimethyl-L-lysine(9) demethylase</fullName>
        <ecNumber evidence="2">1.14.11.66</ecNumber>
    </recommendedName>
</protein>
<feature type="region of interest" description="Disordered" evidence="7">
    <location>
        <begin position="172"/>
        <end position="264"/>
    </location>
</feature>
<dbReference type="PANTHER" id="PTHR10694">
    <property type="entry name" value="LYSINE-SPECIFIC DEMETHYLASE"/>
    <property type="match status" value="1"/>
</dbReference>
<feature type="region of interest" description="Disordered" evidence="7">
    <location>
        <begin position="1054"/>
        <end position="1085"/>
    </location>
</feature>
<dbReference type="GO" id="GO:0005634">
    <property type="term" value="C:nucleus"/>
    <property type="evidence" value="ECO:0007669"/>
    <property type="project" value="TreeGrafter"/>
</dbReference>
<proteinExistence type="inferred from homology"/>
<dbReference type="Pfam" id="PF13771">
    <property type="entry name" value="zf-HC5HC2H"/>
    <property type="match status" value="1"/>
</dbReference>
<evidence type="ECO:0000313" key="11">
    <source>
        <dbReference type="EMBL" id="KAK6528733.1"/>
    </source>
</evidence>
<feature type="compositionally biased region" description="Basic residues" evidence="7">
    <location>
        <begin position="194"/>
        <end position="205"/>
    </location>
</feature>
<name>A0AAV9WYU0_9PEZI</name>
<dbReference type="SUPFAM" id="SSF51197">
    <property type="entry name" value="Clavaminate synthase-like"/>
    <property type="match status" value="1"/>
</dbReference>
<keyword evidence="3" id="KW-0479">Metal-binding</keyword>
<evidence type="ECO:0000256" key="7">
    <source>
        <dbReference type="SAM" id="MobiDB-lite"/>
    </source>
</evidence>
<dbReference type="AlphaFoldDB" id="A0AAV9WYU0"/>
<evidence type="ECO:0000256" key="1">
    <source>
        <dbReference type="ARBA" id="ARBA00009711"/>
    </source>
</evidence>
<feature type="compositionally biased region" description="Basic residues" evidence="7">
    <location>
        <begin position="251"/>
        <end position="264"/>
    </location>
</feature>
<evidence type="ECO:0000256" key="6">
    <source>
        <dbReference type="ARBA" id="ARBA00049349"/>
    </source>
</evidence>
<dbReference type="FunFam" id="2.60.120.650:FF:000024">
    <property type="entry name" value="Putative jumonji family transcription factor"/>
    <property type="match status" value="1"/>
</dbReference>
<feature type="domain" description="PHD-type" evidence="10">
    <location>
        <begin position="583"/>
        <end position="711"/>
    </location>
</feature>
<dbReference type="EMBL" id="JAVHJO010000014">
    <property type="protein sequence ID" value="KAK6528733.1"/>
    <property type="molecule type" value="Genomic_DNA"/>
</dbReference>
<dbReference type="PROSITE" id="PS51184">
    <property type="entry name" value="JMJC"/>
    <property type="match status" value="1"/>
</dbReference>
<feature type="compositionally biased region" description="Low complexity" evidence="7">
    <location>
        <begin position="34"/>
        <end position="44"/>
    </location>
</feature>